<feature type="domain" description="J" evidence="3">
    <location>
        <begin position="3"/>
        <end position="63"/>
    </location>
</feature>
<reference evidence="5" key="3">
    <citation type="journal article" date="2022" name="Int. J. Syst. Evol. Microbiol.">
        <title>Caproicibacterium lactatifermentans sp. nov., isolated from pit clay used for the production of Chinese strong aroma-type liquor.</title>
        <authorList>
            <person name="Wang H."/>
            <person name="Gu Y."/>
            <person name="Zhao D."/>
            <person name="Qiao Z."/>
            <person name="Zheng J."/>
            <person name="Gao J."/>
            <person name="Ren C."/>
            <person name="Xu Y."/>
        </authorList>
    </citation>
    <scope>NUCLEOTIDE SEQUENCE</scope>
    <source>
        <strain evidence="5">JNU-WLY1368</strain>
    </source>
</reference>
<dbReference type="SUPFAM" id="SSF48452">
    <property type="entry name" value="TPR-like"/>
    <property type="match status" value="1"/>
</dbReference>
<reference evidence="6 7" key="1">
    <citation type="submission" date="2019-11" db="EMBL/GenBank/DDBJ databases">
        <authorList>
            <person name="Ren C."/>
            <person name="Wang H."/>
            <person name="Xu Y."/>
        </authorList>
    </citation>
    <scope>NUCLEOTIDE SEQUENCE [LARGE SCALE GENOMIC DNA]</scope>
    <source>
        <strain evidence="7">JNU-WLY1368</strain>
        <strain evidence="4 6">LBM 19010</strain>
    </source>
</reference>
<dbReference type="EMBL" id="CP046161">
    <property type="protein sequence ID" value="QKO31064.1"/>
    <property type="molecule type" value="Genomic_DNA"/>
</dbReference>
<dbReference type="PROSITE" id="PS50005">
    <property type="entry name" value="TPR"/>
    <property type="match status" value="1"/>
</dbReference>
<dbReference type="RefSeq" id="WP_086035806.1">
    <property type="nucleotide sequence ID" value="NZ_CP046051.1"/>
</dbReference>
<evidence type="ECO:0000256" key="1">
    <source>
        <dbReference type="ARBA" id="ARBA00022705"/>
    </source>
</evidence>
<dbReference type="KEGG" id="clf:GJQ69_04855"/>
<dbReference type="SUPFAM" id="SSF46565">
    <property type="entry name" value="Chaperone J-domain"/>
    <property type="match status" value="1"/>
</dbReference>
<dbReference type="InterPro" id="IPR036869">
    <property type="entry name" value="J_dom_sf"/>
</dbReference>
<dbReference type="Proteomes" id="UP000509623">
    <property type="component" value="Chromosome"/>
</dbReference>
<dbReference type="Gene3D" id="1.25.40.10">
    <property type="entry name" value="Tetratricopeptide repeat domain"/>
    <property type="match status" value="1"/>
</dbReference>
<proteinExistence type="predicted"/>
<keyword evidence="7" id="KW-1185">Reference proteome</keyword>
<evidence type="ECO:0000256" key="2">
    <source>
        <dbReference type="PROSITE-ProRule" id="PRU00339"/>
    </source>
</evidence>
<dbReference type="PROSITE" id="PS50076">
    <property type="entry name" value="DNAJ_2"/>
    <property type="match status" value="1"/>
</dbReference>
<reference evidence="5" key="2">
    <citation type="journal article" date="2021" name="Appl. Environ. Microbiol.">
        <title>Adaptability of a Caproate-Producing Bacterium Contributes to Its Dominance in an Anaerobic Fermentation System.</title>
        <authorList>
            <person name="Wang H."/>
            <person name="Gu Y."/>
            <person name="Zhou W."/>
            <person name="Zhao D."/>
            <person name="Qiao Z."/>
            <person name="Zheng J."/>
            <person name="Gao J."/>
            <person name="Chen X."/>
            <person name="Ren C."/>
            <person name="Xu Y."/>
        </authorList>
    </citation>
    <scope>NUCLEOTIDE SEQUENCE</scope>
    <source>
        <strain evidence="5">JNU-WLY1368</strain>
    </source>
</reference>
<dbReference type="Gene3D" id="1.10.287.110">
    <property type="entry name" value="DnaJ domain"/>
    <property type="match status" value="1"/>
</dbReference>
<protein>
    <submittedName>
        <fullName evidence="4">DnaJ domain-containing protein</fullName>
    </submittedName>
</protein>
<dbReference type="InterPro" id="IPR001623">
    <property type="entry name" value="DnaJ_domain"/>
</dbReference>
<gene>
    <name evidence="4" type="ORF">GJQ69_04855</name>
    <name evidence="5" type="ORF">GKP14_08695</name>
</gene>
<dbReference type="EMBL" id="CP046051">
    <property type="protein sequence ID" value="QKN23865.1"/>
    <property type="molecule type" value="Genomic_DNA"/>
</dbReference>
<sequence length="219" mass="24068">MSDPYQVLGVSPSATDEEVKAAYHKLAKKYHPDNYANSPLADLASEKMKEINESYDTIVNQRKQQAQQGPFTGNPYQGSYYGYAGTQSQSSSGFSDVRSYIRGGRLADAEQILDGVPAENRNAEWYFLKGTVLYNRGQLEQASNYIGHACQMDPGNGEYRAAMSQINGQYRGYYGGYNPSVQNNRSDMDQACNCCGNLVCADACCECFGGNLIPCIGCR</sequence>
<evidence type="ECO:0000313" key="6">
    <source>
        <dbReference type="Proteomes" id="UP000501316"/>
    </source>
</evidence>
<dbReference type="InterPro" id="IPR050817">
    <property type="entry name" value="DjlA_DnaK_co-chaperone"/>
</dbReference>
<dbReference type="Proteomes" id="UP000501316">
    <property type="component" value="Chromosome"/>
</dbReference>
<evidence type="ECO:0000259" key="3">
    <source>
        <dbReference type="PROSITE" id="PS50076"/>
    </source>
</evidence>
<keyword evidence="2" id="KW-0802">TPR repeat</keyword>
<dbReference type="PANTHER" id="PTHR24074">
    <property type="entry name" value="CO-CHAPERONE PROTEIN DJLA"/>
    <property type="match status" value="1"/>
</dbReference>
<feature type="repeat" description="TPR" evidence="2">
    <location>
        <begin position="123"/>
        <end position="156"/>
    </location>
</feature>
<dbReference type="InterPro" id="IPR019734">
    <property type="entry name" value="TPR_rpt"/>
</dbReference>
<evidence type="ECO:0000313" key="4">
    <source>
        <dbReference type="EMBL" id="QKN23865.1"/>
    </source>
</evidence>
<dbReference type="GO" id="GO:0006260">
    <property type="term" value="P:DNA replication"/>
    <property type="evidence" value="ECO:0007669"/>
    <property type="project" value="UniProtKB-KW"/>
</dbReference>
<evidence type="ECO:0000313" key="5">
    <source>
        <dbReference type="EMBL" id="QKO31064.1"/>
    </source>
</evidence>
<accession>A0A859DQY8</accession>
<organism evidence="4 6">
    <name type="scientific">Caproicibacterium lactatifermentans</name>
    <dbReference type="NCBI Taxonomy" id="2666138"/>
    <lineage>
        <taxon>Bacteria</taxon>
        <taxon>Bacillati</taxon>
        <taxon>Bacillota</taxon>
        <taxon>Clostridia</taxon>
        <taxon>Eubacteriales</taxon>
        <taxon>Oscillospiraceae</taxon>
        <taxon>Caproicibacterium</taxon>
    </lineage>
</organism>
<dbReference type="Pfam" id="PF00226">
    <property type="entry name" value="DnaJ"/>
    <property type="match status" value="1"/>
</dbReference>
<keyword evidence="1" id="KW-0235">DNA replication</keyword>
<evidence type="ECO:0000313" key="7">
    <source>
        <dbReference type="Proteomes" id="UP000509623"/>
    </source>
</evidence>
<name>A0A859DQY8_9FIRM</name>
<dbReference type="AlphaFoldDB" id="A0A859DQY8"/>
<dbReference type="InterPro" id="IPR011990">
    <property type="entry name" value="TPR-like_helical_dom_sf"/>
</dbReference>
<dbReference type="SMART" id="SM00271">
    <property type="entry name" value="DnaJ"/>
    <property type="match status" value="1"/>
</dbReference>
<dbReference type="CDD" id="cd06257">
    <property type="entry name" value="DnaJ"/>
    <property type="match status" value="1"/>
</dbReference>
<dbReference type="PRINTS" id="PR00625">
    <property type="entry name" value="JDOMAIN"/>
</dbReference>